<dbReference type="CDD" id="cd04037">
    <property type="entry name" value="C2E_Ferlin"/>
    <property type="match status" value="1"/>
</dbReference>
<name>A0A2G9RLA4_AQUCT</name>
<dbReference type="Gene3D" id="2.60.40.150">
    <property type="entry name" value="C2 domain"/>
    <property type="match status" value="1"/>
</dbReference>
<dbReference type="FunFam" id="2.60.40.150:FF:000021">
    <property type="entry name" value="dysferlin isoform X2"/>
    <property type="match status" value="1"/>
</dbReference>
<accession>A0A2G9RLA4</accession>
<dbReference type="GO" id="GO:0033292">
    <property type="term" value="P:T-tubule organization"/>
    <property type="evidence" value="ECO:0007669"/>
    <property type="project" value="TreeGrafter"/>
</dbReference>
<dbReference type="InterPro" id="IPR035892">
    <property type="entry name" value="C2_domain_sf"/>
</dbReference>
<dbReference type="SUPFAM" id="SSF49562">
    <property type="entry name" value="C2 domain (Calcium/lipid-binding domain, CaLB)"/>
    <property type="match status" value="1"/>
</dbReference>
<feature type="domain" description="C2" evidence="6">
    <location>
        <begin position="90"/>
        <end position="209"/>
    </location>
</feature>
<evidence type="ECO:0000256" key="3">
    <source>
        <dbReference type="ARBA" id="ARBA00022737"/>
    </source>
</evidence>
<keyword evidence="8" id="KW-1185">Reference proteome</keyword>
<dbReference type="GO" id="GO:0050765">
    <property type="term" value="P:negative regulation of phagocytosis"/>
    <property type="evidence" value="ECO:0007669"/>
    <property type="project" value="TreeGrafter"/>
</dbReference>
<keyword evidence="4" id="KW-1133">Transmembrane helix</keyword>
<dbReference type="InterPro" id="IPR037724">
    <property type="entry name" value="C2E_Ferlin"/>
</dbReference>
<dbReference type="GO" id="GO:0030315">
    <property type="term" value="C:T-tubule"/>
    <property type="evidence" value="ECO:0007669"/>
    <property type="project" value="TreeGrafter"/>
</dbReference>
<evidence type="ECO:0000256" key="2">
    <source>
        <dbReference type="ARBA" id="ARBA00022692"/>
    </source>
</evidence>
<dbReference type="GO" id="GO:0031410">
    <property type="term" value="C:cytoplasmic vesicle"/>
    <property type="evidence" value="ECO:0007669"/>
    <property type="project" value="TreeGrafter"/>
</dbReference>
<keyword evidence="2" id="KW-0812">Transmembrane</keyword>
<evidence type="ECO:0000259" key="6">
    <source>
        <dbReference type="PROSITE" id="PS50004"/>
    </source>
</evidence>
<protein>
    <recommendedName>
        <fullName evidence="6">C2 domain-containing protein</fullName>
    </recommendedName>
</protein>
<dbReference type="OrthoDB" id="270970at2759"/>
<dbReference type="SMART" id="SM00239">
    <property type="entry name" value="C2"/>
    <property type="match status" value="1"/>
</dbReference>
<dbReference type="GO" id="GO:0002281">
    <property type="term" value="P:macrophage activation involved in immune response"/>
    <property type="evidence" value="ECO:0007669"/>
    <property type="project" value="TreeGrafter"/>
</dbReference>
<dbReference type="InterPro" id="IPR000008">
    <property type="entry name" value="C2_dom"/>
</dbReference>
<evidence type="ECO:0000256" key="5">
    <source>
        <dbReference type="ARBA" id="ARBA00023136"/>
    </source>
</evidence>
<feature type="non-terminal residue" evidence="7">
    <location>
        <position position="1"/>
    </location>
</feature>
<evidence type="ECO:0000256" key="4">
    <source>
        <dbReference type="ARBA" id="ARBA00022989"/>
    </source>
</evidence>
<dbReference type="PANTHER" id="PTHR12546:SF44">
    <property type="entry name" value="DYSFERLIN"/>
    <property type="match status" value="1"/>
</dbReference>
<dbReference type="InterPro" id="IPR037721">
    <property type="entry name" value="Ferlin"/>
</dbReference>
<dbReference type="PROSITE" id="PS50004">
    <property type="entry name" value="C2"/>
    <property type="match status" value="1"/>
</dbReference>
<gene>
    <name evidence="7" type="ORF">AB205_0093600</name>
</gene>
<evidence type="ECO:0000313" key="8">
    <source>
        <dbReference type="Proteomes" id="UP000228934"/>
    </source>
</evidence>
<dbReference type="Pfam" id="PF00168">
    <property type="entry name" value="C2"/>
    <property type="match status" value="1"/>
</dbReference>
<evidence type="ECO:0000313" key="7">
    <source>
        <dbReference type="EMBL" id="PIO28668.1"/>
    </source>
</evidence>
<dbReference type="EMBL" id="KV936722">
    <property type="protein sequence ID" value="PIO28668.1"/>
    <property type="molecule type" value="Genomic_DNA"/>
</dbReference>
<organism evidence="7 8">
    <name type="scientific">Aquarana catesbeiana</name>
    <name type="common">American bullfrog</name>
    <name type="synonym">Rana catesbeiana</name>
    <dbReference type="NCBI Taxonomy" id="8400"/>
    <lineage>
        <taxon>Eukaryota</taxon>
        <taxon>Metazoa</taxon>
        <taxon>Chordata</taxon>
        <taxon>Craniata</taxon>
        <taxon>Vertebrata</taxon>
        <taxon>Euteleostomi</taxon>
        <taxon>Amphibia</taxon>
        <taxon>Batrachia</taxon>
        <taxon>Anura</taxon>
        <taxon>Neobatrachia</taxon>
        <taxon>Ranoidea</taxon>
        <taxon>Ranidae</taxon>
        <taxon>Aquarana</taxon>
    </lineage>
</organism>
<proteinExistence type="predicted"/>
<sequence length="216" mass="24731">EEEFIDWWSKFYASIGEKDKCGTYLERGFDTLQVLETELENIEDYEALSDFCRTFKLYRGKSQDEAEDPSVVGEFKGSFKIYTLPEDPNALSPLQQFRQLPPNGLQECLVRVYIVRAFGLQPKDSNGKCDPYVKISAGKKSINDQENYISCTLEPVFGKMFELTCTLPLEKDLKITLYDYDVMSKDEKIGETVIDLENRFVSKYGAGCGIPQSYCM</sequence>
<keyword evidence="3" id="KW-0677">Repeat</keyword>
<reference evidence="8" key="1">
    <citation type="journal article" date="2017" name="Nat. Commun.">
        <title>The North American bullfrog draft genome provides insight into hormonal regulation of long noncoding RNA.</title>
        <authorList>
            <person name="Hammond S.A."/>
            <person name="Warren R.L."/>
            <person name="Vandervalk B.P."/>
            <person name="Kucuk E."/>
            <person name="Khan H."/>
            <person name="Gibb E.A."/>
            <person name="Pandoh P."/>
            <person name="Kirk H."/>
            <person name="Zhao Y."/>
            <person name="Jones M."/>
            <person name="Mungall A.J."/>
            <person name="Coope R."/>
            <person name="Pleasance S."/>
            <person name="Moore R.A."/>
            <person name="Holt R.A."/>
            <person name="Round J.M."/>
            <person name="Ohora S."/>
            <person name="Walle B.V."/>
            <person name="Veldhoen N."/>
            <person name="Helbing C.C."/>
            <person name="Birol I."/>
        </authorList>
    </citation>
    <scope>NUCLEOTIDE SEQUENCE [LARGE SCALE GENOMIC DNA]</scope>
</reference>
<dbReference type="GO" id="GO:0001778">
    <property type="term" value="P:plasma membrane repair"/>
    <property type="evidence" value="ECO:0007669"/>
    <property type="project" value="TreeGrafter"/>
</dbReference>
<dbReference type="AlphaFoldDB" id="A0A2G9RLA4"/>
<dbReference type="PANTHER" id="PTHR12546">
    <property type="entry name" value="FER-1-LIKE"/>
    <property type="match status" value="1"/>
</dbReference>
<dbReference type="Proteomes" id="UP000228934">
    <property type="component" value="Unassembled WGS sequence"/>
</dbReference>
<dbReference type="GO" id="GO:0002280">
    <property type="term" value="P:monocyte activation involved in immune response"/>
    <property type="evidence" value="ECO:0007669"/>
    <property type="project" value="TreeGrafter"/>
</dbReference>
<keyword evidence="5" id="KW-0472">Membrane</keyword>
<dbReference type="GO" id="GO:0006906">
    <property type="term" value="P:vesicle fusion"/>
    <property type="evidence" value="ECO:0007669"/>
    <property type="project" value="TreeGrafter"/>
</dbReference>
<evidence type="ECO:0000256" key="1">
    <source>
        <dbReference type="ARBA" id="ARBA00004167"/>
    </source>
</evidence>
<comment type="subcellular location">
    <subcellularLocation>
        <location evidence="1">Membrane</location>
        <topology evidence="1">Single-pass membrane protein</topology>
    </subcellularLocation>
</comment>